<protein>
    <submittedName>
        <fullName evidence="4">Uncharacterized protein</fullName>
    </submittedName>
</protein>
<dbReference type="PANTHER" id="PTHR30319:SF1">
    <property type="entry name" value="TRANSCRIPTIONAL REPRESSOR PAAX"/>
    <property type="match status" value="1"/>
</dbReference>
<dbReference type="Pfam" id="PF20803">
    <property type="entry name" value="PaaX_M"/>
    <property type="match status" value="1"/>
</dbReference>
<organism evidence="4 5">
    <name type="scientific">Candidatus Roizmanbacteria bacterium RIFCSPHIGHO2_02_FULL_40_9</name>
    <dbReference type="NCBI Taxonomy" id="1802042"/>
    <lineage>
        <taxon>Bacteria</taxon>
        <taxon>Candidatus Roizmaniibacteriota</taxon>
    </lineage>
</organism>
<feature type="region of interest" description="Disordered" evidence="1">
    <location>
        <begin position="58"/>
        <end position="78"/>
    </location>
</feature>
<reference evidence="4 5" key="1">
    <citation type="journal article" date="2016" name="Nat. Commun.">
        <title>Thousands of microbial genomes shed light on interconnected biogeochemical processes in an aquifer system.</title>
        <authorList>
            <person name="Anantharaman K."/>
            <person name="Brown C.T."/>
            <person name="Hug L.A."/>
            <person name="Sharon I."/>
            <person name="Castelle C.J."/>
            <person name="Probst A.J."/>
            <person name="Thomas B.C."/>
            <person name="Singh A."/>
            <person name="Wilkins M.J."/>
            <person name="Karaoz U."/>
            <person name="Brodie E.L."/>
            <person name="Williams K.H."/>
            <person name="Hubbard S.S."/>
            <person name="Banfield J.F."/>
        </authorList>
    </citation>
    <scope>NUCLEOTIDE SEQUENCE [LARGE SCALE GENOMIC DNA]</scope>
</reference>
<evidence type="ECO:0000259" key="2">
    <source>
        <dbReference type="Pfam" id="PF08223"/>
    </source>
</evidence>
<evidence type="ECO:0000256" key="1">
    <source>
        <dbReference type="SAM" id="MobiDB-lite"/>
    </source>
</evidence>
<dbReference type="EMBL" id="MFZS01000020">
    <property type="protein sequence ID" value="OGK28907.1"/>
    <property type="molecule type" value="Genomic_DNA"/>
</dbReference>
<dbReference type="Gene3D" id="3.30.70.2650">
    <property type="match status" value="1"/>
</dbReference>
<accession>A0A1F7HC89</accession>
<name>A0A1F7HC89_9BACT</name>
<dbReference type="InterPro" id="IPR013225">
    <property type="entry name" value="PaaX_C"/>
</dbReference>
<feature type="domain" description="Transcriptional repressor PaaX-like C-terminal" evidence="2">
    <location>
        <begin position="187"/>
        <end position="258"/>
    </location>
</feature>
<dbReference type="GO" id="GO:0006351">
    <property type="term" value="P:DNA-templated transcription"/>
    <property type="evidence" value="ECO:0007669"/>
    <property type="project" value="TreeGrafter"/>
</dbReference>
<dbReference type="PANTHER" id="PTHR30319">
    <property type="entry name" value="PHENYLACETIC ACID REGULATOR-RELATED TRANSCRIPTIONAL REPRESSOR"/>
    <property type="match status" value="1"/>
</dbReference>
<dbReference type="Pfam" id="PF08223">
    <property type="entry name" value="PaaX_C"/>
    <property type="match status" value="1"/>
</dbReference>
<comment type="caution">
    <text evidence="4">The sequence shown here is derived from an EMBL/GenBank/DDBJ whole genome shotgun (WGS) entry which is preliminary data.</text>
</comment>
<evidence type="ECO:0000313" key="5">
    <source>
        <dbReference type="Proteomes" id="UP000177027"/>
    </source>
</evidence>
<evidence type="ECO:0000313" key="4">
    <source>
        <dbReference type="EMBL" id="OGK28907.1"/>
    </source>
</evidence>
<gene>
    <name evidence="4" type="ORF">A3D06_00125</name>
</gene>
<proteinExistence type="predicted"/>
<dbReference type="AlphaFoldDB" id="A0A1F7HC89"/>
<evidence type="ECO:0000259" key="3">
    <source>
        <dbReference type="Pfam" id="PF20803"/>
    </source>
</evidence>
<sequence>MPIKERRTKLLLLLFLTSDLNFSFTELTPEFMRIFDLTLNQKTKGSLSALLRDGYIEKESSGEDDNEDDNEDNNESKKSKYRITEKGFYLLSLEFPAFRFFKDEWDGIWRIISYEIPESKRHLRDRLRREMKGWGLGPWHRSFWITAHPIIGALRDLVYGKEEEQYIQAFESTHMFGDMEIFAEKVWGKSKIESQYKDLFRVWHSILSNEQSKEEKLKLIIYEYIKQLRNDPGLPMSIVGRRWIGNEAFSIFKEMRAILLS</sequence>
<feature type="domain" description="Transcriptional repressor PaaX-like central Cas2-like" evidence="3">
    <location>
        <begin position="103"/>
        <end position="175"/>
    </location>
</feature>
<dbReference type="Proteomes" id="UP000177027">
    <property type="component" value="Unassembled WGS sequence"/>
</dbReference>
<feature type="compositionally biased region" description="Acidic residues" evidence="1">
    <location>
        <begin position="62"/>
        <end position="73"/>
    </location>
</feature>
<dbReference type="InterPro" id="IPR048846">
    <property type="entry name" value="PaaX-like_central"/>
</dbReference>